<comment type="caution">
    <text evidence="1">The sequence shown here is derived from an EMBL/GenBank/DDBJ whole genome shotgun (WGS) entry which is preliminary data.</text>
</comment>
<organism evidence="1">
    <name type="scientific">Tanacetum cinerariifolium</name>
    <name type="common">Dalmatian daisy</name>
    <name type="synonym">Chrysanthemum cinerariifolium</name>
    <dbReference type="NCBI Taxonomy" id="118510"/>
    <lineage>
        <taxon>Eukaryota</taxon>
        <taxon>Viridiplantae</taxon>
        <taxon>Streptophyta</taxon>
        <taxon>Embryophyta</taxon>
        <taxon>Tracheophyta</taxon>
        <taxon>Spermatophyta</taxon>
        <taxon>Magnoliopsida</taxon>
        <taxon>eudicotyledons</taxon>
        <taxon>Gunneridae</taxon>
        <taxon>Pentapetalae</taxon>
        <taxon>asterids</taxon>
        <taxon>campanulids</taxon>
        <taxon>Asterales</taxon>
        <taxon>Asteraceae</taxon>
        <taxon>Asteroideae</taxon>
        <taxon>Anthemideae</taxon>
        <taxon>Anthemidinae</taxon>
        <taxon>Tanacetum</taxon>
    </lineage>
</organism>
<name>A0A6L2JZE4_TANCI</name>
<dbReference type="AlphaFoldDB" id="A0A6L2JZE4"/>
<proteinExistence type="predicted"/>
<dbReference type="EMBL" id="BKCJ010001562">
    <property type="protein sequence ID" value="GEU42393.1"/>
    <property type="molecule type" value="Genomic_DNA"/>
</dbReference>
<evidence type="ECO:0000313" key="1">
    <source>
        <dbReference type="EMBL" id="GEU42393.1"/>
    </source>
</evidence>
<sequence>MEQLNSPCYKKGRIGFNLDLKGSLCSRFGPANMVWLSGGVSFVSEDLLITLDIHVLILRKIYMHSSMDGLDAMLEDGMLFIRNNLLILKKWNLDVNLFKEDLKEDGKSSYARVMIELWADVELKFTNVKGRKEARDDYDDWFHHHL</sequence>
<protein>
    <submittedName>
        <fullName evidence="1">Uncharacterized protein</fullName>
    </submittedName>
</protein>
<gene>
    <name evidence="1" type="ORF">Tci_014371</name>
</gene>
<reference evidence="1" key="1">
    <citation type="journal article" date="2019" name="Sci. Rep.">
        <title>Draft genome of Tanacetum cinerariifolium, the natural source of mosquito coil.</title>
        <authorList>
            <person name="Yamashiro T."/>
            <person name="Shiraishi A."/>
            <person name="Satake H."/>
            <person name="Nakayama K."/>
        </authorList>
    </citation>
    <scope>NUCLEOTIDE SEQUENCE</scope>
</reference>
<accession>A0A6L2JZE4</accession>